<feature type="domain" description="START" evidence="2">
    <location>
        <begin position="100"/>
        <end position="297"/>
    </location>
</feature>
<dbReference type="GO" id="GO:0008289">
    <property type="term" value="F:lipid binding"/>
    <property type="evidence" value="ECO:0007669"/>
    <property type="project" value="InterPro"/>
</dbReference>
<reference evidence="3 4" key="1">
    <citation type="journal article" date="2014" name="Nat. Commun.">
        <title>Klebsormidium flaccidum genome reveals primary factors for plant terrestrial adaptation.</title>
        <authorList>
            <person name="Hori K."/>
            <person name="Maruyama F."/>
            <person name="Fujisawa T."/>
            <person name="Togashi T."/>
            <person name="Yamamoto N."/>
            <person name="Seo M."/>
            <person name="Sato S."/>
            <person name="Yamada T."/>
            <person name="Mori H."/>
            <person name="Tajima N."/>
            <person name="Moriyama T."/>
            <person name="Ikeuchi M."/>
            <person name="Watanabe M."/>
            <person name="Wada H."/>
            <person name="Kobayashi K."/>
            <person name="Saito M."/>
            <person name="Masuda T."/>
            <person name="Sasaki-Sekimoto Y."/>
            <person name="Mashiguchi K."/>
            <person name="Awai K."/>
            <person name="Shimojima M."/>
            <person name="Masuda S."/>
            <person name="Iwai M."/>
            <person name="Nobusawa T."/>
            <person name="Narise T."/>
            <person name="Kondo S."/>
            <person name="Saito H."/>
            <person name="Sato R."/>
            <person name="Murakawa M."/>
            <person name="Ihara Y."/>
            <person name="Oshima-Yamada Y."/>
            <person name="Ohtaka K."/>
            <person name="Satoh M."/>
            <person name="Sonobe K."/>
            <person name="Ishii M."/>
            <person name="Ohtani R."/>
            <person name="Kanamori-Sato M."/>
            <person name="Honoki R."/>
            <person name="Miyazaki D."/>
            <person name="Mochizuki H."/>
            <person name="Umetsu J."/>
            <person name="Higashi K."/>
            <person name="Shibata D."/>
            <person name="Kamiya Y."/>
            <person name="Sato N."/>
            <person name="Nakamura Y."/>
            <person name="Tabata S."/>
            <person name="Ida S."/>
            <person name="Kurokawa K."/>
            <person name="Ohta H."/>
        </authorList>
    </citation>
    <scope>NUCLEOTIDE SEQUENCE [LARGE SCALE GENOMIC DNA]</scope>
    <source>
        <strain evidence="3 4">NIES-2285</strain>
    </source>
</reference>
<evidence type="ECO:0000259" key="2">
    <source>
        <dbReference type="PROSITE" id="PS50848"/>
    </source>
</evidence>
<dbReference type="AlphaFoldDB" id="A0A1Y1HXW3"/>
<dbReference type="OMA" id="MESMDDE"/>
<keyword evidence="4" id="KW-1185">Reference proteome</keyword>
<evidence type="ECO:0000313" key="3">
    <source>
        <dbReference type="EMBL" id="GAQ83510.1"/>
    </source>
</evidence>
<gene>
    <name evidence="3" type="ORF">KFL_001510130</name>
</gene>
<dbReference type="CDD" id="cd00177">
    <property type="entry name" value="START"/>
    <property type="match status" value="1"/>
</dbReference>
<dbReference type="InterPro" id="IPR045096">
    <property type="entry name" value="EDR2-like"/>
</dbReference>
<dbReference type="SUPFAM" id="SSF55961">
    <property type="entry name" value="Bet v1-like"/>
    <property type="match status" value="1"/>
</dbReference>
<evidence type="ECO:0000256" key="1">
    <source>
        <dbReference type="SAM" id="MobiDB-lite"/>
    </source>
</evidence>
<protein>
    <recommendedName>
        <fullName evidence="2">START domain-containing protein</fullName>
    </recommendedName>
</protein>
<dbReference type="PANTHER" id="PTHR12136">
    <property type="entry name" value="ENHANCED DISEASE RESISTANCE-RELATED"/>
    <property type="match status" value="1"/>
</dbReference>
<feature type="region of interest" description="Disordered" evidence="1">
    <location>
        <begin position="404"/>
        <end position="426"/>
    </location>
</feature>
<dbReference type="PANTHER" id="PTHR12136:SF41">
    <property type="entry name" value="PLECKSTRIN HOMOLOGY (PH) AND LIPID-BINDING START DOMAINS-CONTAINING PROTEIN"/>
    <property type="match status" value="1"/>
</dbReference>
<evidence type="ECO:0000313" key="4">
    <source>
        <dbReference type="Proteomes" id="UP000054558"/>
    </source>
</evidence>
<dbReference type="Pfam" id="PF01852">
    <property type="entry name" value="START"/>
    <property type="match status" value="1"/>
</dbReference>
<sequence>MEGEVLVILENDLAGGPAQVTKRYLVLKGRRFEVFPDKPREGEKPTSVGLLGPDIRVKQGTRETVAGQKLFTFVLSSTLATKKETKLGTKAGKDAVKWIQAITASVEGSLQRSESWKLASPDDAVAVKIGEVDIVAQVAWRLYKCENGLRFFEETSAQGSAPRQRVTKVLGVVEASTEAVFNLVMDLGTTRTEWDTTFVGGGLVEQVDDHVDILHQLLEYRKQTWDLCLTRYWRYQTDGSYVVFYESTKHKACKPRWGTQRISLESGGLSISPLQSPTGSPRALVEYTLELETGASPHFGSGFGSWQQSVTAYPEGLRNALLGQIAGIRDYYASRSRPRVDVRHDSPVKGVLELLAPKKRFLDLRFPSAAEGDKLSSTPVLEVNGANRIDEEEEELEEFYDAFQDMSSSSTSTTPEGSPRDPGLWQPVERAPIDWSAFRGNLEQGPKEKGKNCYSDPDMEVFLLRGMTYFQDRKKIPAGEPLLRLAAVDWLRSTARIDRIAQRPNNAVMQAASKVDDLFAMIINMQLPGKTQYSMVFYFVCTLDDIEPGSVLDGFIKGSDAHRNKRFKFTPRIAEGSWLIRQAVGEHSVTVADALGVTYSSGKNYLEVDVNIGSSPIASSVFGLVMGVITNVVIDFAYVLEAVTEDELPEELLGAVRLSRLQFSSAVQVDPL</sequence>
<dbReference type="InterPro" id="IPR002913">
    <property type="entry name" value="START_lipid-bd_dom"/>
</dbReference>
<dbReference type="Proteomes" id="UP000054558">
    <property type="component" value="Unassembled WGS sequence"/>
</dbReference>
<dbReference type="InterPro" id="IPR023393">
    <property type="entry name" value="START-like_dom_sf"/>
</dbReference>
<dbReference type="OrthoDB" id="9970435at2759"/>
<organism evidence="3 4">
    <name type="scientific">Klebsormidium nitens</name>
    <name type="common">Green alga</name>
    <name type="synonym">Ulothrix nitens</name>
    <dbReference type="NCBI Taxonomy" id="105231"/>
    <lineage>
        <taxon>Eukaryota</taxon>
        <taxon>Viridiplantae</taxon>
        <taxon>Streptophyta</taxon>
        <taxon>Klebsormidiophyceae</taxon>
        <taxon>Klebsormidiales</taxon>
        <taxon>Klebsormidiaceae</taxon>
        <taxon>Klebsormidium</taxon>
    </lineage>
</organism>
<dbReference type="STRING" id="105231.A0A1Y1HXW3"/>
<proteinExistence type="predicted"/>
<dbReference type="PROSITE" id="PS50848">
    <property type="entry name" value="START"/>
    <property type="match status" value="1"/>
</dbReference>
<name>A0A1Y1HXW3_KLENI</name>
<accession>A0A1Y1HXW3</accession>
<dbReference type="EMBL" id="DF237100">
    <property type="protein sequence ID" value="GAQ83510.1"/>
    <property type="molecule type" value="Genomic_DNA"/>
</dbReference>
<dbReference type="Pfam" id="PF07059">
    <property type="entry name" value="EDR2_C"/>
    <property type="match status" value="1"/>
</dbReference>
<dbReference type="Gene3D" id="3.30.530.20">
    <property type="match status" value="1"/>
</dbReference>
<dbReference type="InterPro" id="IPR009769">
    <property type="entry name" value="EDR2_C"/>
</dbReference>